<dbReference type="InterPro" id="IPR036388">
    <property type="entry name" value="WH-like_DNA-bd_sf"/>
</dbReference>
<keyword evidence="2" id="KW-0805">Transcription regulation</keyword>
<dbReference type="Pfam" id="PF13424">
    <property type="entry name" value="TPR_12"/>
    <property type="match status" value="1"/>
</dbReference>
<dbReference type="PANTHER" id="PTHR35807">
    <property type="entry name" value="TRANSCRIPTIONAL REGULATOR REDD-RELATED"/>
    <property type="match status" value="1"/>
</dbReference>
<name>A0A7W7C920_9PSEU</name>
<feature type="DNA-binding region" description="OmpR/PhoB-type" evidence="6">
    <location>
        <begin position="1"/>
        <end position="101"/>
    </location>
</feature>
<evidence type="ECO:0000256" key="4">
    <source>
        <dbReference type="ARBA" id="ARBA00023163"/>
    </source>
</evidence>
<dbReference type="SMART" id="SM01043">
    <property type="entry name" value="BTAD"/>
    <property type="match status" value="1"/>
</dbReference>
<evidence type="ECO:0000256" key="6">
    <source>
        <dbReference type="PROSITE-ProRule" id="PRU01091"/>
    </source>
</evidence>
<accession>A0A7W7C920</accession>
<keyword evidence="3 6" id="KW-0238">DNA-binding</keyword>
<dbReference type="InterPro" id="IPR011990">
    <property type="entry name" value="TPR-like_helical_dom_sf"/>
</dbReference>
<dbReference type="Pfam" id="PF00486">
    <property type="entry name" value="Trans_reg_C"/>
    <property type="match status" value="1"/>
</dbReference>
<evidence type="ECO:0000256" key="2">
    <source>
        <dbReference type="ARBA" id="ARBA00023015"/>
    </source>
</evidence>
<dbReference type="InterPro" id="IPR027417">
    <property type="entry name" value="P-loop_NTPase"/>
</dbReference>
<dbReference type="SUPFAM" id="SSF48452">
    <property type="entry name" value="TPR-like"/>
    <property type="match status" value="3"/>
</dbReference>
<dbReference type="InterPro" id="IPR003593">
    <property type="entry name" value="AAA+_ATPase"/>
</dbReference>
<dbReference type="AlphaFoldDB" id="A0A7W7C920"/>
<dbReference type="Gene3D" id="1.10.10.10">
    <property type="entry name" value="Winged helix-like DNA-binding domain superfamily/Winged helix DNA-binding domain"/>
    <property type="match status" value="1"/>
</dbReference>
<evidence type="ECO:0000313" key="8">
    <source>
        <dbReference type="EMBL" id="MBB4676682.1"/>
    </source>
</evidence>
<keyword evidence="9" id="KW-1185">Reference proteome</keyword>
<evidence type="ECO:0000256" key="5">
    <source>
        <dbReference type="PROSITE-ProRule" id="PRU00339"/>
    </source>
</evidence>
<dbReference type="SMART" id="SM00382">
    <property type="entry name" value="AAA"/>
    <property type="match status" value="1"/>
</dbReference>
<dbReference type="InterPro" id="IPR019734">
    <property type="entry name" value="TPR_rpt"/>
</dbReference>
<gene>
    <name evidence="8" type="ORF">HNR67_002800</name>
</gene>
<dbReference type="GO" id="GO:0003677">
    <property type="term" value="F:DNA binding"/>
    <property type="evidence" value="ECO:0007669"/>
    <property type="project" value="UniProtKB-UniRule"/>
</dbReference>
<dbReference type="Proteomes" id="UP000533598">
    <property type="component" value="Unassembled WGS sequence"/>
</dbReference>
<dbReference type="InterPro" id="IPR001867">
    <property type="entry name" value="OmpR/PhoB-type_DNA-bd"/>
</dbReference>
<reference evidence="8 9" key="1">
    <citation type="submission" date="2020-08" db="EMBL/GenBank/DDBJ databases">
        <title>Sequencing the genomes of 1000 actinobacteria strains.</title>
        <authorList>
            <person name="Klenk H.-P."/>
        </authorList>
    </citation>
    <scope>NUCLEOTIDE SEQUENCE [LARGE SCALE GENOMIC DNA]</scope>
    <source>
        <strain evidence="8 9">DSM 44230</strain>
    </source>
</reference>
<dbReference type="InterPro" id="IPR016032">
    <property type="entry name" value="Sig_transdc_resp-reg_C-effctor"/>
</dbReference>
<sequence>MESAPKEVVFRILGPVEVRRGGLPIEVRAGKHRALLATLLLRANQVVPLEELTDRIWGDHPPARARGTLQTYVMRLRQALGDEPGPDQLVHTRPEGYLIRLTPAQLDLFAFRELLEQGRALAANGDPAGEADRLRAALALWRGEALTGVPSDALRRDEAPRLAEERLQALERRIEVDLQLGRHTELAGELQRLTAEHPLRERFWHQLMLALYRCDRQAEALRTFHQVSDTLAEELGIDPGEALRQLHRAILVNDPALAAPCPVEPGVPTAGQPRAGVPRQLPPDLADFVGREPELTQIGELLAGAPPGTAAPIVVLSGPPGIGKTALAVRAAHRLGERFPDGQLHINLRGYATSRPMTVAEALAHFLRVLGVAQKQIPAEIEEQAALYRSLLTGRRMLVVLDNAAAADQVRPLLPAEARCGVLVTSRDDLRGLTALQGARRLTLEVLDRPEARGLLAAILGPERVAAEPLAADALAELCARLPLALRIAAANLVSNPRHTLGGYRDELRAGTIAALSIDGDDQTAVHAAFDLSYTALPADARHLFRHLGLVPGPDFTAQAAAALAGIGLAEADRLLDRLAAANLVGHLSDPAPRTGRFHFHDLLRRYALDLGEEEDSAAELAAGRRRLFAAYLAGADQAIRRLYPDALLLPRDTEEVPAPEFDSGPAALAWLDTERPNLLAAVHHAADHGPPETAWHLIDSLRLYFYSHRHTAEWLAAGHAALRAAQQHGEVEAAATMHHNIGTAHSNGGDYQQAVDHFQRALSLRADRPRTVATAKATATTLNNLGIAHAVFGRLTEAADHLLRAVTLHRELGAEALAHSTLVNLSIVLADLGRLRTAAAHLREALAFYADHGSRYDQANTQEALARVHLDLGEHAEAARHAEAALANARAVDDRRTECDALCTQAALHLAAGEHTAALRAATGSLGLARDIAHAGTEIDALIVLTQAHTAAGAAEEALHCGREAERVARAAGRRVKIGQALTALAAAALAGGAAGVALATARAALELHTDTGHRLGEARTLVLIADGLALGADSVAAQSHRQRAAALYAELWGRHREPAGVE</sequence>
<comment type="caution">
    <text evidence="8">The sequence shown here is derived from an EMBL/GenBank/DDBJ whole genome shotgun (WGS) entry which is preliminary data.</text>
</comment>
<dbReference type="RefSeq" id="WP_185002478.1">
    <property type="nucleotide sequence ID" value="NZ_JACHMH010000001.1"/>
</dbReference>
<dbReference type="Pfam" id="PF13181">
    <property type="entry name" value="TPR_8"/>
    <property type="match status" value="1"/>
</dbReference>
<dbReference type="GO" id="GO:0000160">
    <property type="term" value="P:phosphorelay signal transduction system"/>
    <property type="evidence" value="ECO:0007669"/>
    <property type="project" value="InterPro"/>
</dbReference>
<dbReference type="PANTHER" id="PTHR35807:SF1">
    <property type="entry name" value="TRANSCRIPTIONAL REGULATOR REDD"/>
    <property type="match status" value="1"/>
</dbReference>
<feature type="repeat" description="TPR" evidence="5">
    <location>
        <begin position="736"/>
        <end position="769"/>
    </location>
</feature>
<dbReference type="InterPro" id="IPR002182">
    <property type="entry name" value="NB-ARC"/>
</dbReference>
<organism evidence="8 9">
    <name type="scientific">Crossiella cryophila</name>
    <dbReference type="NCBI Taxonomy" id="43355"/>
    <lineage>
        <taxon>Bacteria</taxon>
        <taxon>Bacillati</taxon>
        <taxon>Actinomycetota</taxon>
        <taxon>Actinomycetes</taxon>
        <taxon>Pseudonocardiales</taxon>
        <taxon>Pseudonocardiaceae</taxon>
        <taxon>Crossiella</taxon>
    </lineage>
</organism>
<dbReference type="Gene3D" id="3.40.50.300">
    <property type="entry name" value="P-loop containing nucleotide triphosphate hydrolases"/>
    <property type="match status" value="1"/>
</dbReference>
<protein>
    <submittedName>
        <fullName evidence="8">DNA-binding SARP family transcriptional activator</fullName>
    </submittedName>
</protein>
<evidence type="ECO:0000313" key="9">
    <source>
        <dbReference type="Proteomes" id="UP000533598"/>
    </source>
</evidence>
<dbReference type="InterPro" id="IPR051677">
    <property type="entry name" value="AfsR-DnrI-RedD_regulator"/>
</dbReference>
<dbReference type="PROSITE" id="PS50293">
    <property type="entry name" value="TPR_REGION"/>
    <property type="match status" value="1"/>
</dbReference>
<dbReference type="Pfam" id="PF03704">
    <property type="entry name" value="BTAD"/>
    <property type="match status" value="1"/>
</dbReference>
<evidence type="ECO:0000259" key="7">
    <source>
        <dbReference type="PROSITE" id="PS51755"/>
    </source>
</evidence>
<proteinExistence type="inferred from homology"/>
<dbReference type="SUPFAM" id="SSF52540">
    <property type="entry name" value="P-loop containing nucleoside triphosphate hydrolases"/>
    <property type="match status" value="1"/>
</dbReference>
<dbReference type="PRINTS" id="PR00364">
    <property type="entry name" value="DISEASERSIST"/>
</dbReference>
<dbReference type="PROSITE" id="PS50005">
    <property type="entry name" value="TPR"/>
    <property type="match status" value="1"/>
</dbReference>
<dbReference type="Gene3D" id="1.25.40.10">
    <property type="entry name" value="Tetratricopeptide repeat domain"/>
    <property type="match status" value="3"/>
</dbReference>
<keyword evidence="4" id="KW-0804">Transcription</keyword>
<dbReference type="PROSITE" id="PS51755">
    <property type="entry name" value="OMPR_PHOB"/>
    <property type="match status" value="1"/>
</dbReference>
<dbReference type="SMART" id="SM00862">
    <property type="entry name" value="Trans_reg_C"/>
    <property type="match status" value="1"/>
</dbReference>
<dbReference type="CDD" id="cd15831">
    <property type="entry name" value="BTAD"/>
    <property type="match status" value="1"/>
</dbReference>
<dbReference type="GO" id="GO:0006355">
    <property type="term" value="P:regulation of DNA-templated transcription"/>
    <property type="evidence" value="ECO:0007669"/>
    <property type="project" value="InterPro"/>
</dbReference>
<dbReference type="InterPro" id="IPR005158">
    <property type="entry name" value="BTAD"/>
</dbReference>
<evidence type="ECO:0000256" key="3">
    <source>
        <dbReference type="ARBA" id="ARBA00023125"/>
    </source>
</evidence>
<keyword evidence="5" id="KW-0802">TPR repeat</keyword>
<comment type="similarity">
    <text evidence="1">Belongs to the AfsR/DnrI/RedD regulatory family.</text>
</comment>
<feature type="domain" description="OmpR/PhoB-type" evidence="7">
    <location>
        <begin position="1"/>
        <end position="101"/>
    </location>
</feature>
<dbReference type="SUPFAM" id="SSF46894">
    <property type="entry name" value="C-terminal effector domain of the bipartite response regulators"/>
    <property type="match status" value="1"/>
</dbReference>
<dbReference type="Pfam" id="PF00931">
    <property type="entry name" value="NB-ARC"/>
    <property type="match status" value="1"/>
</dbReference>
<dbReference type="SMART" id="SM00028">
    <property type="entry name" value="TPR"/>
    <property type="match status" value="6"/>
</dbReference>
<dbReference type="EMBL" id="JACHMH010000001">
    <property type="protein sequence ID" value="MBB4676682.1"/>
    <property type="molecule type" value="Genomic_DNA"/>
</dbReference>
<evidence type="ECO:0000256" key="1">
    <source>
        <dbReference type="ARBA" id="ARBA00005820"/>
    </source>
</evidence>
<dbReference type="GO" id="GO:0043531">
    <property type="term" value="F:ADP binding"/>
    <property type="evidence" value="ECO:0007669"/>
    <property type="project" value="InterPro"/>
</dbReference>